<dbReference type="EMBL" id="HBGY01013724">
    <property type="protein sequence ID" value="CAD9575563.1"/>
    <property type="molecule type" value="Transcribed_RNA"/>
</dbReference>
<organism evidence="1">
    <name type="scientific">Leptocylindrus danicus</name>
    <dbReference type="NCBI Taxonomy" id="163516"/>
    <lineage>
        <taxon>Eukaryota</taxon>
        <taxon>Sar</taxon>
        <taxon>Stramenopiles</taxon>
        <taxon>Ochrophyta</taxon>
        <taxon>Bacillariophyta</taxon>
        <taxon>Coscinodiscophyceae</taxon>
        <taxon>Chaetocerotophycidae</taxon>
        <taxon>Leptocylindrales</taxon>
        <taxon>Leptocylindraceae</taxon>
        <taxon>Leptocylindrus</taxon>
    </lineage>
</organism>
<reference evidence="1" key="1">
    <citation type="submission" date="2021-01" db="EMBL/GenBank/DDBJ databases">
        <authorList>
            <person name="Corre E."/>
            <person name="Pelletier E."/>
            <person name="Niang G."/>
            <person name="Scheremetjew M."/>
            <person name="Finn R."/>
            <person name="Kale V."/>
            <person name="Holt S."/>
            <person name="Cochrane G."/>
            <person name="Meng A."/>
            <person name="Brown T."/>
            <person name="Cohen L."/>
        </authorList>
    </citation>
    <scope>NUCLEOTIDE SEQUENCE</scope>
    <source>
        <strain evidence="1">B650</strain>
    </source>
</reference>
<gene>
    <name evidence="1" type="ORF">LDAN0321_LOCUS8858</name>
</gene>
<dbReference type="AlphaFoldDB" id="A0A7S2P3V3"/>
<name>A0A7S2P3V3_9STRA</name>
<sequence length="307" mass="33784">MRPSLHSYLLPSIAIIHPATRAQHYNTDKECVDTPGFVDFDGYGCDWYGEAANVDDFDTYAYLFDPGITRCKLWGELKNSTSEFRSAKEECCICGGGSLHDTYCRDVTIDGKPWLDATEQSCAFYATQNSTIGDDYYYDDSDTLCYLYGGAYTQHGYTAGTACCACGGGVYGNTCTDLPDFIDAHNRTCSYYADDPVYDTTDDLFSIDSRCRLEGHRFGNADIGGLTADEACCVCGGGVHDYEDVIIQPVVDIEDEENDTIEEEENGDAGSEQSSSGVRGVLMDASLNHRMVYLMAIMWSCALVCFL</sequence>
<accession>A0A7S2P3V3</accession>
<proteinExistence type="predicted"/>
<evidence type="ECO:0000313" key="1">
    <source>
        <dbReference type="EMBL" id="CAD9575563.1"/>
    </source>
</evidence>
<protein>
    <submittedName>
        <fullName evidence="1">Uncharacterized protein</fullName>
    </submittedName>
</protein>